<feature type="compositionally biased region" description="Basic residues" evidence="1">
    <location>
        <begin position="189"/>
        <end position="201"/>
    </location>
</feature>
<comment type="caution">
    <text evidence="2">The sequence shown here is derived from an EMBL/GenBank/DDBJ whole genome shotgun (WGS) entry which is preliminary data.</text>
</comment>
<name>A0A4R5W248_9BURK</name>
<proteinExistence type="predicted"/>
<dbReference type="AlphaFoldDB" id="A0A4R5W248"/>
<keyword evidence="3" id="KW-1185">Reference proteome</keyword>
<dbReference type="RefSeq" id="WP_133328953.1">
    <property type="nucleotide sequence ID" value="NZ_SMYL01000006.1"/>
</dbReference>
<protein>
    <recommendedName>
        <fullName evidence="4">DUF3304 domain-containing protein</fullName>
    </recommendedName>
</protein>
<evidence type="ECO:0000256" key="1">
    <source>
        <dbReference type="SAM" id="MobiDB-lite"/>
    </source>
</evidence>
<feature type="region of interest" description="Disordered" evidence="1">
    <location>
        <begin position="1"/>
        <end position="31"/>
    </location>
</feature>
<gene>
    <name evidence="2" type="ORF">E2I14_12350</name>
</gene>
<dbReference type="Proteomes" id="UP000294829">
    <property type="component" value="Unassembled WGS sequence"/>
</dbReference>
<sequence>MQRSKGRVSNPLACDGSIPNDSVSPTNHAKTHRRKNLQRLAALALGLPLSACGQHDLLGGLMQSETIHLNAVLFSSYDHIDNFNVVIFDVFINGVWVGDGGSGTGVIVGAKFTFGPQIITWRLGGPEGMPRNGDTVTAKNHLVLRREDVPPGTNYIGIHIYPDETAEFNFSTDSYPPETPKDQELQKSRYNRRRSLHNAGN</sequence>
<dbReference type="OrthoDB" id="9103592at2"/>
<evidence type="ECO:0008006" key="4">
    <source>
        <dbReference type="Google" id="ProtNLM"/>
    </source>
</evidence>
<evidence type="ECO:0000313" key="2">
    <source>
        <dbReference type="EMBL" id="TDK65213.1"/>
    </source>
</evidence>
<feature type="region of interest" description="Disordered" evidence="1">
    <location>
        <begin position="172"/>
        <end position="201"/>
    </location>
</feature>
<evidence type="ECO:0000313" key="3">
    <source>
        <dbReference type="Proteomes" id="UP000294829"/>
    </source>
</evidence>
<reference evidence="2 3" key="1">
    <citation type="submission" date="2019-03" db="EMBL/GenBank/DDBJ databases">
        <title>Sapientia aquatica gen. nov., sp. nov., isolated from a crater lake.</title>
        <authorList>
            <person name="Felfoldi T."/>
            <person name="Szabo A."/>
            <person name="Toth E."/>
            <person name="Schumann P."/>
            <person name="Keki Z."/>
            <person name="Marialigeti K."/>
            <person name="Mathe I."/>
        </authorList>
    </citation>
    <scope>NUCLEOTIDE SEQUENCE [LARGE SCALE GENOMIC DNA]</scope>
    <source>
        <strain evidence="2 3">SA-152</strain>
    </source>
</reference>
<organism evidence="2 3">
    <name type="scientific">Sapientia aquatica</name>
    <dbReference type="NCBI Taxonomy" id="1549640"/>
    <lineage>
        <taxon>Bacteria</taxon>
        <taxon>Pseudomonadati</taxon>
        <taxon>Pseudomonadota</taxon>
        <taxon>Betaproteobacteria</taxon>
        <taxon>Burkholderiales</taxon>
        <taxon>Oxalobacteraceae</taxon>
        <taxon>Sapientia</taxon>
    </lineage>
</organism>
<dbReference type="EMBL" id="SMYL01000006">
    <property type="protein sequence ID" value="TDK65213.1"/>
    <property type="molecule type" value="Genomic_DNA"/>
</dbReference>
<feature type="compositionally biased region" description="Polar residues" evidence="1">
    <location>
        <begin position="19"/>
        <end position="28"/>
    </location>
</feature>
<accession>A0A4R5W248</accession>